<dbReference type="InterPro" id="IPR038377">
    <property type="entry name" value="Na/Glc_symporter_sf"/>
</dbReference>
<evidence type="ECO:0000256" key="7">
    <source>
        <dbReference type="ARBA" id="ARBA00023053"/>
    </source>
</evidence>
<feature type="transmembrane region" description="Helical" evidence="13">
    <location>
        <begin position="41"/>
        <end position="62"/>
    </location>
</feature>
<dbReference type="PROSITE" id="PS51379">
    <property type="entry name" value="4FE4S_FER_2"/>
    <property type="match status" value="1"/>
</dbReference>
<keyword evidence="6 13" id="KW-1133">Transmembrane helix</keyword>
<keyword evidence="9 13" id="KW-0472">Membrane</keyword>
<evidence type="ECO:0000256" key="5">
    <source>
        <dbReference type="ARBA" id="ARBA00022692"/>
    </source>
</evidence>
<feature type="transmembrane region" description="Helical" evidence="13">
    <location>
        <begin position="121"/>
        <end position="143"/>
    </location>
</feature>
<dbReference type="PANTHER" id="PTHR42985">
    <property type="entry name" value="SODIUM-COUPLED MONOCARBOXYLATE TRANSPORTER"/>
    <property type="match status" value="1"/>
</dbReference>
<dbReference type="PANTHER" id="PTHR42985:SF2">
    <property type="entry name" value="SODIUM-DEPENDENT MULTIVITAMIN TRANSPORTER"/>
    <property type="match status" value="1"/>
</dbReference>
<dbReference type="InterPro" id="IPR017896">
    <property type="entry name" value="4Fe4S_Fe-S-bd"/>
</dbReference>
<feature type="transmembrane region" description="Helical" evidence="13">
    <location>
        <begin position="365"/>
        <end position="388"/>
    </location>
</feature>
<dbReference type="InterPro" id="IPR017900">
    <property type="entry name" value="4Fe4S_Fe_S_CS"/>
</dbReference>
<evidence type="ECO:0000256" key="8">
    <source>
        <dbReference type="ARBA" id="ARBA00023065"/>
    </source>
</evidence>
<evidence type="ECO:0000256" key="11">
    <source>
        <dbReference type="RuleBase" id="RU362091"/>
    </source>
</evidence>
<evidence type="ECO:0000256" key="2">
    <source>
        <dbReference type="ARBA" id="ARBA00006434"/>
    </source>
</evidence>
<comment type="caution">
    <text evidence="15">The sequence shown here is derived from an EMBL/GenBank/DDBJ whole genome shotgun (WGS) entry which is preliminary data.</text>
</comment>
<feature type="transmembrane region" description="Helical" evidence="13">
    <location>
        <begin position="420"/>
        <end position="442"/>
    </location>
</feature>
<feature type="transmembrane region" description="Helical" evidence="13">
    <location>
        <begin position="78"/>
        <end position="101"/>
    </location>
</feature>
<evidence type="ECO:0000256" key="9">
    <source>
        <dbReference type="ARBA" id="ARBA00023136"/>
    </source>
</evidence>
<feature type="transmembrane region" description="Helical" evidence="13">
    <location>
        <begin position="477"/>
        <end position="499"/>
    </location>
</feature>
<dbReference type="NCBIfam" id="TIGR00813">
    <property type="entry name" value="sss"/>
    <property type="match status" value="1"/>
</dbReference>
<comment type="subcellular location">
    <subcellularLocation>
        <location evidence="1">Cell membrane</location>
        <topology evidence="1">Multi-pass membrane protein</topology>
    </subcellularLocation>
</comment>
<keyword evidence="10" id="KW-0739">Sodium transport</keyword>
<dbReference type="Gene3D" id="1.20.1730.10">
    <property type="entry name" value="Sodium/glucose cotransporter"/>
    <property type="match status" value="1"/>
</dbReference>
<dbReference type="EMBL" id="CALOZG010000085">
    <property type="protein sequence ID" value="CAH4036990.1"/>
    <property type="molecule type" value="Genomic_DNA"/>
</dbReference>
<feature type="transmembrane region" description="Helical" evidence="13">
    <location>
        <begin position="314"/>
        <end position="339"/>
    </location>
</feature>
<feature type="transmembrane region" description="Helical" evidence="13">
    <location>
        <begin position="197"/>
        <end position="217"/>
    </location>
</feature>
<dbReference type="Proteomes" id="UP001152562">
    <property type="component" value="Unassembled WGS sequence"/>
</dbReference>
<evidence type="ECO:0000256" key="3">
    <source>
        <dbReference type="ARBA" id="ARBA00022448"/>
    </source>
</evidence>
<organism evidence="15 16">
    <name type="scientific">Pieris brassicae</name>
    <name type="common">White butterfly</name>
    <name type="synonym">Large white butterfly</name>
    <dbReference type="NCBI Taxonomy" id="7116"/>
    <lineage>
        <taxon>Eukaryota</taxon>
        <taxon>Metazoa</taxon>
        <taxon>Ecdysozoa</taxon>
        <taxon>Arthropoda</taxon>
        <taxon>Hexapoda</taxon>
        <taxon>Insecta</taxon>
        <taxon>Pterygota</taxon>
        <taxon>Neoptera</taxon>
        <taxon>Endopterygota</taxon>
        <taxon>Lepidoptera</taxon>
        <taxon>Glossata</taxon>
        <taxon>Ditrysia</taxon>
        <taxon>Papilionoidea</taxon>
        <taxon>Pieridae</taxon>
        <taxon>Pierinae</taxon>
        <taxon>Pieris</taxon>
    </lineage>
</organism>
<keyword evidence="8" id="KW-0406">Ion transport</keyword>
<dbReference type="GO" id="GO:0006814">
    <property type="term" value="P:sodium ion transport"/>
    <property type="evidence" value="ECO:0007669"/>
    <property type="project" value="UniProtKB-KW"/>
</dbReference>
<dbReference type="AlphaFoldDB" id="A0A9P0TS09"/>
<evidence type="ECO:0000259" key="14">
    <source>
        <dbReference type="PROSITE" id="PS51379"/>
    </source>
</evidence>
<feature type="transmembrane region" description="Helical" evidence="13">
    <location>
        <begin position="224"/>
        <end position="243"/>
    </location>
</feature>
<keyword evidence="4" id="KW-1003">Cell membrane</keyword>
<accession>A0A9P0TS09</accession>
<feature type="domain" description="4Fe-4S ferredoxin-type" evidence="14">
    <location>
        <begin position="8"/>
        <end position="40"/>
    </location>
</feature>
<feature type="transmembrane region" description="Helical" evidence="13">
    <location>
        <begin position="164"/>
        <end position="185"/>
    </location>
</feature>
<dbReference type="GO" id="GO:0005886">
    <property type="term" value="C:plasma membrane"/>
    <property type="evidence" value="ECO:0007669"/>
    <property type="project" value="UniProtKB-SubCell"/>
</dbReference>
<dbReference type="PROSITE" id="PS00198">
    <property type="entry name" value="4FE4S_FER_1"/>
    <property type="match status" value="1"/>
</dbReference>
<name>A0A9P0TS09_PIEBR</name>
<evidence type="ECO:0000256" key="6">
    <source>
        <dbReference type="ARBA" id="ARBA00022989"/>
    </source>
</evidence>
<feature type="transmembrane region" description="Helical" evidence="13">
    <location>
        <begin position="572"/>
        <end position="594"/>
    </location>
</feature>
<evidence type="ECO:0000256" key="1">
    <source>
        <dbReference type="ARBA" id="ARBA00004651"/>
    </source>
</evidence>
<gene>
    <name evidence="15" type="ORF">PIBRA_LOCUS12729</name>
</gene>
<comment type="similarity">
    <text evidence="2 11">Belongs to the sodium:solute symporter (SSF) (TC 2.A.21) family.</text>
</comment>
<keyword evidence="5 13" id="KW-0812">Transmembrane</keyword>
<evidence type="ECO:0000313" key="16">
    <source>
        <dbReference type="Proteomes" id="UP001152562"/>
    </source>
</evidence>
<sequence>MDALQIYFNILFDLEKKILCIKCSDCEFYCPNHAVTMNSAWLAWECIVFAVFICASSCFPLWSRKKDAAAAGSAKRAYIFAGGGVSVLSMMLSVARGTLGVRSFLGFPSELVYFGSSMWETLYGMILAFPVVCLVFIPVYFRLHTNSVYQYLEMRFGSKSVRRLAAATFLLRQVLNLAVTVYTPTVALHAVLGLPHWASAAALTVVTVVFNLLGGLAAAIRADVIQTLTMVLVSGAFIIQATIKSGGPAQVLQDNIDGGRMKFFNFTWDPTVRVDTFSAIIGQLFMSVSIYGCQQTFVQRYCSMSSESKVRRILFSNVPAVSVLFSLSWVVGMALYSLYRYCDPLMSGRISAPDEVLPFYVQDKFAFLPGMLGLFLGSIFNGALSFLVSNINSLSTVTWEDFVSSAPAFRDITDKQQLTAIKIIGIIYSIIIMIMSLFVRFVNGVVEANMLVTSATSGALLGVFLLATLFPMANGKGALCGMIVSHVITIWMAMGRLLYVNTKVDMLPLSVKACPNATVRALNPRNMAVVVNETLSRYAPVFEAIDSSHTAKEAVSNNIVFDSLMKFYSISYMWYAVIGTLVCVVCGVIVGYLTNQESDKFDERLLHPLVARMARKCPGQSHTFTTPDRERTSEENEASDKTCDTIVEDQKTQTGLAGNKIYYIDSIEPLKTRL</sequence>
<protein>
    <recommendedName>
        <fullName evidence="14">4Fe-4S ferredoxin-type domain-containing protein</fullName>
    </recommendedName>
</protein>
<evidence type="ECO:0000256" key="4">
    <source>
        <dbReference type="ARBA" id="ARBA00022475"/>
    </source>
</evidence>
<feature type="transmembrane region" description="Helical" evidence="13">
    <location>
        <begin position="276"/>
        <end position="293"/>
    </location>
</feature>
<dbReference type="GO" id="GO:0015293">
    <property type="term" value="F:symporter activity"/>
    <property type="evidence" value="ECO:0007669"/>
    <property type="project" value="TreeGrafter"/>
</dbReference>
<evidence type="ECO:0000256" key="10">
    <source>
        <dbReference type="ARBA" id="ARBA00023201"/>
    </source>
</evidence>
<keyword evidence="16" id="KW-1185">Reference proteome</keyword>
<feature type="region of interest" description="Disordered" evidence="12">
    <location>
        <begin position="620"/>
        <end position="641"/>
    </location>
</feature>
<evidence type="ECO:0000313" key="15">
    <source>
        <dbReference type="EMBL" id="CAH4036990.1"/>
    </source>
</evidence>
<evidence type="ECO:0000256" key="12">
    <source>
        <dbReference type="SAM" id="MobiDB-lite"/>
    </source>
</evidence>
<keyword evidence="3" id="KW-0813">Transport</keyword>
<dbReference type="InterPro" id="IPR001734">
    <property type="entry name" value="Na/solute_symporter"/>
</dbReference>
<dbReference type="InterPro" id="IPR051163">
    <property type="entry name" value="Sodium:Solute_Symporter_SSF"/>
</dbReference>
<dbReference type="Pfam" id="PF00474">
    <property type="entry name" value="SSF"/>
    <property type="match status" value="1"/>
</dbReference>
<proteinExistence type="inferred from homology"/>
<keyword evidence="7" id="KW-0915">Sodium</keyword>
<dbReference type="PROSITE" id="PS50283">
    <property type="entry name" value="NA_SOLUT_SYMP_3"/>
    <property type="match status" value="1"/>
</dbReference>
<evidence type="ECO:0000256" key="13">
    <source>
        <dbReference type="SAM" id="Phobius"/>
    </source>
</evidence>
<feature type="transmembrane region" description="Helical" evidence="13">
    <location>
        <begin position="448"/>
        <end position="470"/>
    </location>
</feature>
<reference evidence="15" key="1">
    <citation type="submission" date="2022-05" db="EMBL/GenBank/DDBJ databases">
        <authorList>
            <person name="Okamura Y."/>
        </authorList>
    </citation>
    <scope>NUCLEOTIDE SEQUENCE</scope>
</reference>
<feature type="compositionally biased region" description="Basic and acidic residues" evidence="12">
    <location>
        <begin position="627"/>
        <end position="641"/>
    </location>
</feature>